<name>A0A6Y1QRE3_SALDZ</name>
<dbReference type="EMBL" id="DAAGOZ010000022">
    <property type="protein sequence ID" value="HAB3965622.1"/>
    <property type="molecule type" value="Genomic_DNA"/>
</dbReference>
<organism evidence="2">
    <name type="scientific">Salmonella diarizonae</name>
    <dbReference type="NCBI Taxonomy" id="59204"/>
    <lineage>
        <taxon>Bacteria</taxon>
        <taxon>Pseudomonadati</taxon>
        <taxon>Pseudomonadota</taxon>
        <taxon>Gammaproteobacteria</taxon>
        <taxon>Enterobacterales</taxon>
        <taxon>Enterobacteriaceae</taxon>
        <taxon>Salmonella</taxon>
    </lineage>
</organism>
<comment type="caution">
    <text evidence="2">The sequence shown here is derived from an EMBL/GenBank/DDBJ whole genome shotgun (WGS) entry which is preliminary data.</text>
</comment>
<feature type="coiled-coil region" evidence="1">
    <location>
        <begin position="42"/>
        <end position="111"/>
    </location>
</feature>
<accession>A0A6Y1QRE3</accession>
<evidence type="ECO:0000313" key="2">
    <source>
        <dbReference type="EMBL" id="HAB3965622.1"/>
    </source>
</evidence>
<proteinExistence type="predicted"/>
<evidence type="ECO:0000256" key="1">
    <source>
        <dbReference type="SAM" id="Coils"/>
    </source>
</evidence>
<dbReference type="AlphaFoldDB" id="A0A6Y1QRE3"/>
<reference evidence="2" key="1">
    <citation type="journal article" date="2018" name="Genome Biol.">
        <title>SKESA: strategic k-mer extension for scrupulous assemblies.</title>
        <authorList>
            <person name="Souvorov A."/>
            <person name="Agarwala R."/>
            <person name="Lipman D.J."/>
        </authorList>
    </citation>
    <scope>NUCLEOTIDE SEQUENCE</scope>
    <source>
        <strain evidence="2">Salmonella enterica</strain>
    </source>
</reference>
<keyword evidence="1" id="KW-0175">Coiled coil</keyword>
<reference evidence="2" key="2">
    <citation type="submission" date="2019-10" db="EMBL/GenBank/DDBJ databases">
        <authorList>
            <consortium name="NCBI Pathogen Detection Project"/>
        </authorList>
    </citation>
    <scope>NUCLEOTIDE SEQUENCE</scope>
    <source>
        <strain evidence="2">Salmonella enterica</strain>
    </source>
</reference>
<sequence length="278" mass="31130">MQSENQHNEHKHLYSDVLRSIKTGGEQGNISALLAFIDNSPLVKSDRNIAAIEEQFSEARNEINDALERCVEASKNIKGINDEIKKHEEAINKINANIKKLSEEAAEVILSGDDINIEKQNGLAYIAGGEIAIGKINKVISDLHDRRNAVYAVLSDAEESLRVSNRYASRLYAEIQARKFFIVAGCLITRIYEISPEGSHDGNFNPESWDCNVFSDLLKSAKNITGDNTVTDDVLKLASEYRYKTQRHSPFSVVRNRTQRQSKSPCSELDVVSNSIEF</sequence>
<gene>
    <name evidence="2" type="ORF">GBX62_16695</name>
</gene>
<protein>
    <submittedName>
        <fullName evidence="2">Uncharacterized protein</fullName>
    </submittedName>
</protein>